<dbReference type="Pfam" id="PF03466">
    <property type="entry name" value="LysR_substrate"/>
    <property type="match status" value="1"/>
</dbReference>
<dbReference type="SUPFAM" id="SSF46785">
    <property type="entry name" value="Winged helix' DNA-binding domain"/>
    <property type="match status" value="1"/>
</dbReference>
<protein>
    <submittedName>
        <fullName evidence="6">LysR family transcriptional regulator</fullName>
    </submittedName>
</protein>
<evidence type="ECO:0000256" key="4">
    <source>
        <dbReference type="ARBA" id="ARBA00023163"/>
    </source>
</evidence>
<dbReference type="Proteomes" id="UP000641137">
    <property type="component" value="Unassembled WGS sequence"/>
</dbReference>
<evidence type="ECO:0000259" key="5">
    <source>
        <dbReference type="PROSITE" id="PS50931"/>
    </source>
</evidence>
<feature type="domain" description="HTH lysR-type" evidence="5">
    <location>
        <begin position="7"/>
        <end position="64"/>
    </location>
</feature>
<sequence length="299" mass="33446">MDATRLPPMNAMRVFEAVARHLSFTKAGDELAMTQAAVSYQIKVLEERVGYPLFTRHARRIALTPRGEKLAPMVQEAFELLRSAFEAVQEDTESVLSFSIVPTFAAHWLAANIGRFQLAHPNIAVRMDASVTMVDLFGGQHDLAIRAGARPDDERLIVETLLLADFSPMISPALLERSGPVETPADLLKMPLVDPDDPWWHAWFEAVCVPYRPTRQNKGSKLGGQTFEAAATLAGQGVGILTPIFFRQEISEGRLIQPFAQTATRGEGYWLVYPKARANSPKIRMFSRWLLRETEELRS</sequence>
<comment type="caution">
    <text evidence="6">The sequence shown here is derived from an EMBL/GenBank/DDBJ whole genome shotgun (WGS) entry which is preliminary data.</text>
</comment>
<keyword evidence="4" id="KW-0804">Transcription</keyword>
<dbReference type="Pfam" id="PF00126">
    <property type="entry name" value="HTH_1"/>
    <property type="match status" value="1"/>
</dbReference>
<dbReference type="GO" id="GO:0003700">
    <property type="term" value="F:DNA-binding transcription factor activity"/>
    <property type="evidence" value="ECO:0007669"/>
    <property type="project" value="InterPro"/>
</dbReference>
<dbReference type="InterPro" id="IPR000847">
    <property type="entry name" value="LysR_HTH_N"/>
</dbReference>
<dbReference type="RefSeq" id="WP_189490804.1">
    <property type="nucleotide sequence ID" value="NZ_BMZO01000008.1"/>
</dbReference>
<keyword evidence="3" id="KW-0238">DNA-binding</keyword>
<dbReference type="InterPro" id="IPR036388">
    <property type="entry name" value="WH-like_DNA-bd_sf"/>
</dbReference>
<dbReference type="PANTHER" id="PTHR30537">
    <property type="entry name" value="HTH-TYPE TRANSCRIPTIONAL REGULATOR"/>
    <property type="match status" value="1"/>
</dbReference>
<dbReference type="CDD" id="cd08432">
    <property type="entry name" value="PBP2_GcdR_TrpI_HvrB_AmpR_like"/>
    <property type="match status" value="1"/>
</dbReference>
<dbReference type="GO" id="GO:0006351">
    <property type="term" value="P:DNA-templated transcription"/>
    <property type="evidence" value="ECO:0007669"/>
    <property type="project" value="TreeGrafter"/>
</dbReference>
<dbReference type="PANTHER" id="PTHR30537:SF26">
    <property type="entry name" value="GLYCINE CLEAVAGE SYSTEM TRANSCRIPTIONAL ACTIVATOR"/>
    <property type="match status" value="1"/>
</dbReference>
<organism evidence="6 7">
    <name type="scientific">Limoniibacter endophyticus</name>
    <dbReference type="NCBI Taxonomy" id="1565040"/>
    <lineage>
        <taxon>Bacteria</taxon>
        <taxon>Pseudomonadati</taxon>
        <taxon>Pseudomonadota</taxon>
        <taxon>Alphaproteobacteria</taxon>
        <taxon>Hyphomicrobiales</taxon>
        <taxon>Bartonellaceae</taxon>
        <taxon>Limoniibacter</taxon>
    </lineage>
</organism>
<evidence type="ECO:0000256" key="1">
    <source>
        <dbReference type="ARBA" id="ARBA00009437"/>
    </source>
</evidence>
<evidence type="ECO:0000313" key="6">
    <source>
        <dbReference type="EMBL" id="GHC75642.1"/>
    </source>
</evidence>
<comment type="similarity">
    <text evidence="1">Belongs to the LysR transcriptional regulatory family.</text>
</comment>
<name>A0A8J3DR45_9HYPH</name>
<dbReference type="AlphaFoldDB" id="A0A8J3DR45"/>
<dbReference type="InterPro" id="IPR036390">
    <property type="entry name" value="WH_DNA-bd_sf"/>
</dbReference>
<evidence type="ECO:0000256" key="3">
    <source>
        <dbReference type="ARBA" id="ARBA00023125"/>
    </source>
</evidence>
<proteinExistence type="inferred from homology"/>
<keyword evidence="7" id="KW-1185">Reference proteome</keyword>
<reference evidence="6" key="1">
    <citation type="journal article" date="2014" name="Int. J. Syst. Evol. Microbiol.">
        <title>Complete genome sequence of Corynebacterium casei LMG S-19264T (=DSM 44701T), isolated from a smear-ripened cheese.</title>
        <authorList>
            <consortium name="US DOE Joint Genome Institute (JGI-PGF)"/>
            <person name="Walter F."/>
            <person name="Albersmeier A."/>
            <person name="Kalinowski J."/>
            <person name="Ruckert C."/>
        </authorList>
    </citation>
    <scope>NUCLEOTIDE SEQUENCE</scope>
    <source>
        <strain evidence="6">KCTC 42097</strain>
    </source>
</reference>
<dbReference type="SUPFAM" id="SSF53850">
    <property type="entry name" value="Periplasmic binding protein-like II"/>
    <property type="match status" value="1"/>
</dbReference>
<dbReference type="EMBL" id="BMZO01000008">
    <property type="protein sequence ID" value="GHC75642.1"/>
    <property type="molecule type" value="Genomic_DNA"/>
</dbReference>
<accession>A0A8J3DR45</accession>
<dbReference type="InterPro" id="IPR005119">
    <property type="entry name" value="LysR_subst-bd"/>
</dbReference>
<dbReference type="PRINTS" id="PR00039">
    <property type="entry name" value="HTHLYSR"/>
</dbReference>
<dbReference type="InterPro" id="IPR058163">
    <property type="entry name" value="LysR-type_TF_proteobact-type"/>
</dbReference>
<dbReference type="PROSITE" id="PS50931">
    <property type="entry name" value="HTH_LYSR"/>
    <property type="match status" value="1"/>
</dbReference>
<evidence type="ECO:0000313" key="7">
    <source>
        <dbReference type="Proteomes" id="UP000641137"/>
    </source>
</evidence>
<dbReference type="Gene3D" id="3.40.190.10">
    <property type="entry name" value="Periplasmic binding protein-like II"/>
    <property type="match status" value="2"/>
</dbReference>
<dbReference type="FunFam" id="1.10.10.10:FF:000038">
    <property type="entry name" value="Glycine cleavage system transcriptional activator"/>
    <property type="match status" value="1"/>
</dbReference>
<gene>
    <name evidence="6" type="ORF">GCM10010136_25790</name>
</gene>
<keyword evidence="2" id="KW-0805">Transcription regulation</keyword>
<evidence type="ECO:0000256" key="2">
    <source>
        <dbReference type="ARBA" id="ARBA00023015"/>
    </source>
</evidence>
<dbReference type="Gene3D" id="1.10.10.10">
    <property type="entry name" value="Winged helix-like DNA-binding domain superfamily/Winged helix DNA-binding domain"/>
    <property type="match status" value="1"/>
</dbReference>
<reference evidence="6" key="2">
    <citation type="submission" date="2020-09" db="EMBL/GenBank/DDBJ databases">
        <authorList>
            <person name="Sun Q."/>
            <person name="Kim S."/>
        </authorList>
    </citation>
    <scope>NUCLEOTIDE SEQUENCE</scope>
    <source>
        <strain evidence="6">KCTC 42097</strain>
    </source>
</reference>
<dbReference type="GO" id="GO:0043565">
    <property type="term" value="F:sequence-specific DNA binding"/>
    <property type="evidence" value="ECO:0007669"/>
    <property type="project" value="TreeGrafter"/>
</dbReference>